<reference evidence="1 2" key="1">
    <citation type="journal article" date="2019" name="Commun. Biol.">
        <title>The bagworm genome reveals a unique fibroin gene that provides high tensile strength.</title>
        <authorList>
            <person name="Kono N."/>
            <person name="Nakamura H."/>
            <person name="Ohtoshi R."/>
            <person name="Tomita M."/>
            <person name="Numata K."/>
            <person name="Arakawa K."/>
        </authorList>
    </citation>
    <scope>NUCLEOTIDE SEQUENCE [LARGE SCALE GENOMIC DNA]</scope>
</reference>
<sequence length="147" mass="17701">MTKPRVAFQLIFGVRGAAKNSFECNYVITRAGAGAAQPAAELRRYRPSRYARNGRRPRGPVWLLNDFLRWRTIKHYRLHEQHYRLHKQHCRLYVQHYRLYKRQRLANILFFRRGFLVSYIHDARSPRRCRRADVTRKMNSMITPVSD</sequence>
<gene>
    <name evidence="1" type="ORF">EVAR_77539_1</name>
</gene>
<dbReference type="EMBL" id="BGZK01000039">
    <property type="protein sequence ID" value="GBP10121.1"/>
    <property type="molecule type" value="Genomic_DNA"/>
</dbReference>
<organism evidence="1 2">
    <name type="scientific">Eumeta variegata</name>
    <name type="common">Bagworm moth</name>
    <name type="synonym">Eumeta japonica</name>
    <dbReference type="NCBI Taxonomy" id="151549"/>
    <lineage>
        <taxon>Eukaryota</taxon>
        <taxon>Metazoa</taxon>
        <taxon>Ecdysozoa</taxon>
        <taxon>Arthropoda</taxon>
        <taxon>Hexapoda</taxon>
        <taxon>Insecta</taxon>
        <taxon>Pterygota</taxon>
        <taxon>Neoptera</taxon>
        <taxon>Endopterygota</taxon>
        <taxon>Lepidoptera</taxon>
        <taxon>Glossata</taxon>
        <taxon>Ditrysia</taxon>
        <taxon>Tineoidea</taxon>
        <taxon>Psychidae</taxon>
        <taxon>Oiketicinae</taxon>
        <taxon>Eumeta</taxon>
    </lineage>
</organism>
<comment type="caution">
    <text evidence="1">The sequence shown here is derived from an EMBL/GenBank/DDBJ whole genome shotgun (WGS) entry which is preliminary data.</text>
</comment>
<protein>
    <submittedName>
        <fullName evidence="1">Uncharacterized protein</fullName>
    </submittedName>
</protein>
<name>A0A4C1T9Z0_EUMVA</name>
<accession>A0A4C1T9Z0</accession>
<keyword evidence="2" id="KW-1185">Reference proteome</keyword>
<evidence type="ECO:0000313" key="2">
    <source>
        <dbReference type="Proteomes" id="UP000299102"/>
    </source>
</evidence>
<dbReference type="AlphaFoldDB" id="A0A4C1T9Z0"/>
<dbReference type="Proteomes" id="UP000299102">
    <property type="component" value="Unassembled WGS sequence"/>
</dbReference>
<evidence type="ECO:0000313" key="1">
    <source>
        <dbReference type="EMBL" id="GBP10121.1"/>
    </source>
</evidence>
<proteinExistence type="predicted"/>